<feature type="non-terminal residue" evidence="8">
    <location>
        <position position="418"/>
    </location>
</feature>
<feature type="transmembrane region" description="Helical" evidence="6">
    <location>
        <begin position="185"/>
        <end position="205"/>
    </location>
</feature>
<keyword evidence="5 6" id="KW-0472">Membrane</keyword>
<dbReference type="PROSITE" id="PS50850">
    <property type="entry name" value="MFS"/>
    <property type="match status" value="1"/>
</dbReference>
<dbReference type="InterPro" id="IPR036259">
    <property type="entry name" value="MFS_trans_sf"/>
</dbReference>
<keyword evidence="3 6" id="KW-0812">Transmembrane</keyword>
<keyword evidence="2" id="KW-0813">Transport</keyword>
<evidence type="ECO:0000259" key="7">
    <source>
        <dbReference type="PROSITE" id="PS50850"/>
    </source>
</evidence>
<feature type="transmembrane region" description="Helical" evidence="6">
    <location>
        <begin position="273"/>
        <end position="291"/>
    </location>
</feature>
<dbReference type="FunFam" id="1.20.1250.20:FF:000057">
    <property type="entry name" value="MFS general substrate transporter"/>
    <property type="match status" value="1"/>
</dbReference>
<evidence type="ECO:0000313" key="8">
    <source>
        <dbReference type="EMBL" id="KAF2104237.1"/>
    </source>
</evidence>
<dbReference type="OrthoDB" id="2962993at2759"/>
<dbReference type="EMBL" id="ML978121">
    <property type="protein sequence ID" value="KAF2104237.1"/>
    <property type="molecule type" value="Genomic_DNA"/>
</dbReference>
<evidence type="ECO:0000256" key="5">
    <source>
        <dbReference type="ARBA" id="ARBA00023136"/>
    </source>
</evidence>
<evidence type="ECO:0000256" key="4">
    <source>
        <dbReference type="ARBA" id="ARBA00022989"/>
    </source>
</evidence>
<feature type="transmembrane region" description="Helical" evidence="6">
    <location>
        <begin position="303"/>
        <end position="322"/>
    </location>
</feature>
<accession>A0A9P4ITL1</accession>
<feature type="non-terminal residue" evidence="8">
    <location>
        <position position="1"/>
    </location>
</feature>
<dbReference type="InterPro" id="IPR011701">
    <property type="entry name" value="MFS"/>
</dbReference>
<dbReference type="PANTHER" id="PTHR43791">
    <property type="entry name" value="PERMEASE-RELATED"/>
    <property type="match status" value="1"/>
</dbReference>
<keyword evidence="4 6" id="KW-1133">Transmembrane helix</keyword>
<feature type="transmembrane region" description="Helical" evidence="6">
    <location>
        <begin position="150"/>
        <end position="173"/>
    </location>
</feature>
<evidence type="ECO:0000313" key="9">
    <source>
        <dbReference type="Proteomes" id="UP000799772"/>
    </source>
</evidence>
<evidence type="ECO:0000256" key="2">
    <source>
        <dbReference type="ARBA" id="ARBA00022448"/>
    </source>
</evidence>
<feature type="transmembrane region" description="Helical" evidence="6">
    <location>
        <begin position="61"/>
        <end position="79"/>
    </location>
</feature>
<dbReference type="SUPFAM" id="SSF103473">
    <property type="entry name" value="MFS general substrate transporter"/>
    <property type="match status" value="1"/>
</dbReference>
<feature type="transmembrane region" description="Helical" evidence="6">
    <location>
        <begin position="115"/>
        <end position="138"/>
    </location>
</feature>
<organism evidence="8 9">
    <name type="scientific">Rhizodiscina lignyota</name>
    <dbReference type="NCBI Taxonomy" id="1504668"/>
    <lineage>
        <taxon>Eukaryota</taxon>
        <taxon>Fungi</taxon>
        <taxon>Dikarya</taxon>
        <taxon>Ascomycota</taxon>
        <taxon>Pezizomycotina</taxon>
        <taxon>Dothideomycetes</taxon>
        <taxon>Pleosporomycetidae</taxon>
        <taxon>Aulographales</taxon>
        <taxon>Rhizodiscinaceae</taxon>
        <taxon>Rhizodiscina</taxon>
    </lineage>
</organism>
<reference evidence="8" key="1">
    <citation type="journal article" date="2020" name="Stud. Mycol.">
        <title>101 Dothideomycetes genomes: a test case for predicting lifestyles and emergence of pathogens.</title>
        <authorList>
            <person name="Haridas S."/>
            <person name="Albert R."/>
            <person name="Binder M."/>
            <person name="Bloem J."/>
            <person name="Labutti K."/>
            <person name="Salamov A."/>
            <person name="Andreopoulos B."/>
            <person name="Baker S."/>
            <person name="Barry K."/>
            <person name="Bills G."/>
            <person name="Bluhm B."/>
            <person name="Cannon C."/>
            <person name="Castanera R."/>
            <person name="Culley D."/>
            <person name="Daum C."/>
            <person name="Ezra D."/>
            <person name="Gonzalez J."/>
            <person name="Henrissat B."/>
            <person name="Kuo A."/>
            <person name="Liang C."/>
            <person name="Lipzen A."/>
            <person name="Lutzoni F."/>
            <person name="Magnuson J."/>
            <person name="Mondo S."/>
            <person name="Nolan M."/>
            <person name="Ohm R."/>
            <person name="Pangilinan J."/>
            <person name="Park H.-J."/>
            <person name="Ramirez L."/>
            <person name="Alfaro M."/>
            <person name="Sun H."/>
            <person name="Tritt A."/>
            <person name="Yoshinaga Y."/>
            <person name="Zwiers L.-H."/>
            <person name="Turgeon B."/>
            <person name="Goodwin S."/>
            <person name="Spatafora J."/>
            <person name="Crous P."/>
            <person name="Grigoriev I."/>
        </authorList>
    </citation>
    <scope>NUCLEOTIDE SEQUENCE</scope>
    <source>
        <strain evidence="8">CBS 133067</strain>
    </source>
</reference>
<feature type="domain" description="Major facilitator superfamily (MFS) profile" evidence="7">
    <location>
        <begin position="24"/>
        <end position="418"/>
    </location>
</feature>
<protein>
    <submittedName>
        <fullName evidence="8">MFS general substrate transporter</fullName>
    </submittedName>
</protein>
<dbReference type="AlphaFoldDB" id="A0A9P4ITL1"/>
<gene>
    <name evidence="8" type="ORF">NA57DRAFT_24898</name>
</gene>
<dbReference type="Proteomes" id="UP000799772">
    <property type="component" value="Unassembled WGS sequence"/>
</dbReference>
<evidence type="ECO:0000256" key="1">
    <source>
        <dbReference type="ARBA" id="ARBA00004141"/>
    </source>
</evidence>
<keyword evidence="9" id="KW-1185">Reference proteome</keyword>
<dbReference type="InterPro" id="IPR020846">
    <property type="entry name" value="MFS_dom"/>
</dbReference>
<feature type="transmembrane region" description="Helical" evidence="6">
    <location>
        <begin position="367"/>
        <end position="386"/>
    </location>
</feature>
<dbReference type="Pfam" id="PF07690">
    <property type="entry name" value="MFS_1"/>
    <property type="match status" value="1"/>
</dbReference>
<evidence type="ECO:0000256" key="3">
    <source>
        <dbReference type="ARBA" id="ARBA00022692"/>
    </source>
</evidence>
<dbReference type="GO" id="GO:0022857">
    <property type="term" value="F:transmembrane transporter activity"/>
    <property type="evidence" value="ECO:0007669"/>
    <property type="project" value="InterPro"/>
</dbReference>
<comment type="caution">
    <text evidence="8">The sequence shown here is derived from an EMBL/GenBank/DDBJ whole genome shotgun (WGS) entry which is preliminary data.</text>
</comment>
<feature type="transmembrane region" description="Helical" evidence="6">
    <location>
        <begin position="91"/>
        <end position="109"/>
    </location>
</feature>
<feature type="transmembrane region" description="Helical" evidence="6">
    <location>
        <begin position="334"/>
        <end position="355"/>
    </location>
</feature>
<dbReference type="Gene3D" id="1.20.1250.20">
    <property type="entry name" value="MFS general substrate transporter like domains"/>
    <property type="match status" value="1"/>
</dbReference>
<feature type="transmembrane region" description="Helical" evidence="6">
    <location>
        <begin position="20"/>
        <end position="37"/>
    </location>
</feature>
<dbReference type="PANTHER" id="PTHR43791:SF24">
    <property type="entry name" value="NICOTINIC ACID PLASMA MEMBRANE TRANSPORTER"/>
    <property type="match status" value="1"/>
</dbReference>
<comment type="subcellular location">
    <subcellularLocation>
        <location evidence="1">Membrane</location>
        <topology evidence="1">Multi-pass membrane protein</topology>
    </subcellularLocation>
</comment>
<proteinExistence type="predicted"/>
<dbReference type="GO" id="GO:0016020">
    <property type="term" value="C:membrane"/>
    <property type="evidence" value="ECO:0007669"/>
    <property type="project" value="UniProtKB-SubCell"/>
</dbReference>
<sequence length="418" mass="46727">DESPEAIEFKKKERKLVRKLDTFVAPVVMMLMLISYLDRGNIGFAATQGMNEDLNLKGSEYNIAVSLFYITYILAEFPASLLVKRLSFKRVMPAIAFGWGLICMCVGFVKGFASLVVLRLLLGFFEGCLFPALTLFLANWYKREELGLRVSYLFIASALSGAFGGLIALGILFMNGTAGYAGWRWLYIIEGIITIAFSFICYFLVPENYSTAYFLNAEEKAIMKHRSELMESYSGGDGKYTKKDIKLALTDIKTWLHGILQVAVLADRYNARWITQMICAPIGIAGYAILLNLDKVSPGVQYFATYLISTACYLCTGTNIAWHSMNTAPDGKRAAALGVQLTLTNIGGVISGQIYRDPPNYTLGHAWSLGSLGFAWCGWWILLFIYKRRDAWKAKARAEGVVIPSEDFSDRSPEFKYQ</sequence>
<name>A0A9P4ITL1_9PEZI</name>
<evidence type="ECO:0000256" key="6">
    <source>
        <dbReference type="SAM" id="Phobius"/>
    </source>
</evidence>